<dbReference type="SUPFAM" id="SSF46689">
    <property type="entry name" value="Homeodomain-like"/>
    <property type="match status" value="1"/>
</dbReference>
<dbReference type="InterPro" id="IPR009057">
    <property type="entry name" value="Homeodomain-like_sf"/>
</dbReference>
<dbReference type="EMBL" id="BAAAZG010000015">
    <property type="protein sequence ID" value="GAA4069208.1"/>
    <property type="molecule type" value="Genomic_DNA"/>
</dbReference>
<dbReference type="Pfam" id="PF13305">
    <property type="entry name" value="TetR_C_33"/>
    <property type="match status" value="1"/>
</dbReference>
<protein>
    <submittedName>
        <fullName evidence="6">TetR/AcrR family transcriptional regulator</fullName>
    </submittedName>
</protein>
<keyword evidence="7" id="KW-1185">Reference proteome</keyword>
<dbReference type="SUPFAM" id="SSF48498">
    <property type="entry name" value="Tetracyclin repressor-like, C-terminal domain"/>
    <property type="match status" value="1"/>
</dbReference>
<reference evidence="7" key="1">
    <citation type="journal article" date="2019" name="Int. J. Syst. Evol. Microbiol.">
        <title>The Global Catalogue of Microorganisms (GCM) 10K type strain sequencing project: providing services to taxonomists for standard genome sequencing and annotation.</title>
        <authorList>
            <consortium name="The Broad Institute Genomics Platform"/>
            <consortium name="The Broad Institute Genome Sequencing Center for Infectious Disease"/>
            <person name="Wu L."/>
            <person name="Ma J."/>
        </authorList>
    </citation>
    <scope>NUCLEOTIDE SEQUENCE [LARGE SCALE GENOMIC DNA]</scope>
    <source>
        <strain evidence="7">JCM 16702</strain>
    </source>
</reference>
<dbReference type="InterPro" id="IPR001647">
    <property type="entry name" value="HTH_TetR"/>
</dbReference>
<dbReference type="InterPro" id="IPR050109">
    <property type="entry name" value="HTH-type_TetR-like_transc_reg"/>
</dbReference>
<evidence type="ECO:0000256" key="3">
    <source>
        <dbReference type="ARBA" id="ARBA00023163"/>
    </source>
</evidence>
<dbReference type="Gene3D" id="1.10.357.10">
    <property type="entry name" value="Tetracycline Repressor, domain 2"/>
    <property type="match status" value="1"/>
</dbReference>
<feature type="domain" description="HTH tetR-type" evidence="5">
    <location>
        <begin position="7"/>
        <end position="67"/>
    </location>
</feature>
<dbReference type="Proteomes" id="UP001500683">
    <property type="component" value="Unassembled WGS sequence"/>
</dbReference>
<gene>
    <name evidence="6" type="ORF">GCM10022214_25410</name>
</gene>
<feature type="DNA-binding region" description="H-T-H motif" evidence="4">
    <location>
        <begin position="30"/>
        <end position="49"/>
    </location>
</feature>
<evidence type="ECO:0000256" key="1">
    <source>
        <dbReference type="ARBA" id="ARBA00023015"/>
    </source>
</evidence>
<dbReference type="Pfam" id="PF00440">
    <property type="entry name" value="TetR_N"/>
    <property type="match status" value="1"/>
</dbReference>
<evidence type="ECO:0000313" key="7">
    <source>
        <dbReference type="Proteomes" id="UP001500683"/>
    </source>
</evidence>
<sequence length="226" mass="23609">MPDRDVRPVRVRLLEAAARLLADEGPRALTTRRLASEVGASTMVVYHHFGGMPELVRAVIVEGFARLAEHMAAVPRTADPVADLGRLALAYRANARANPHLYAVMFGGVPLDGQAPPAEEPVAGRAASGAGTFGVETFAAETFGVLVEAAARAMDAGRLRRDDPEHVSAQLWSAVHGFVMLELAGQFTGGAETVLTSMLVNLGVGLGDAPDAAARSLRAALDTPAP</sequence>
<evidence type="ECO:0000259" key="5">
    <source>
        <dbReference type="PROSITE" id="PS50977"/>
    </source>
</evidence>
<organism evidence="6 7">
    <name type="scientific">Actinomadura miaoliensis</name>
    <dbReference type="NCBI Taxonomy" id="430685"/>
    <lineage>
        <taxon>Bacteria</taxon>
        <taxon>Bacillati</taxon>
        <taxon>Actinomycetota</taxon>
        <taxon>Actinomycetes</taxon>
        <taxon>Streptosporangiales</taxon>
        <taxon>Thermomonosporaceae</taxon>
        <taxon>Actinomadura</taxon>
    </lineage>
</organism>
<dbReference type="PRINTS" id="PR00455">
    <property type="entry name" value="HTHTETR"/>
</dbReference>
<evidence type="ECO:0000313" key="6">
    <source>
        <dbReference type="EMBL" id="GAA4069208.1"/>
    </source>
</evidence>
<dbReference type="PANTHER" id="PTHR30055">
    <property type="entry name" value="HTH-TYPE TRANSCRIPTIONAL REGULATOR RUTR"/>
    <property type="match status" value="1"/>
</dbReference>
<keyword evidence="1" id="KW-0805">Transcription regulation</keyword>
<dbReference type="InterPro" id="IPR025996">
    <property type="entry name" value="MT1864/Rv1816-like_C"/>
</dbReference>
<keyword evidence="2 4" id="KW-0238">DNA-binding</keyword>
<comment type="caution">
    <text evidence="6">The sequence shown here is derived from an EMBL/GenBank/DDBJ whole genome shotgun (WGS) entry which is preliminary data.</text>
</comment>
<dbReference type="PANTHER" id="PTHR30055:SF226">
    <property type="entry name" value="HTH-TYPE TRANSCRIPTIONAL REGULATOR PKSA"/>
    <property type="match status" value="1"/>
</dbReference>
<accession>A0ABP7VKD8</accession>
<evidence type="ECO:0000256" key="4">
    <source>
        <dbReference type="PROSITE-ProRule" id="PRU00335"/>
    </source>
</evidence>
<proteinExistence type="predicted"/>
<dbReference type="PROSITE" id="PS50977">
    <property type="entry name" value="HTH_TETR_2"/>
    <property type="match status" value="1"/>
</dbReference>
<keyword evidence="3" id="KW-0804">Transcription</keyword>
<name>A0ABP7VKD8_9ACTN</name>
<evidence type="ECO:0000256" key="2">
    <source>
        <dbReference type="ARBA" id="ARBA00023125"/>
    </source>
</evidence>
<dbReference type="InterPro" id="IPR036271">
    <property type="entry name" value="Tet_transcr_reg_TetR-rel_C_sf"/>
</dbReference>